<dbReference type="OMA" id="NVCDDQF"/>
<feature type="domain" description="Gfo/Idh/MocA-like oxidoreductase N-terminal" evidence="1">
    <location>
        <begin position="31"/>
        <end position="130"/>
    </location>
</feature>
<dbReference type="PANTHER" id="PTHR43377:SF2">
    <property type="entry name" value="BINDING ROSSMANN FOLD OXIDOREDUCTASE, PUTATIVE (AFU_ORTHOLOGUE AFUA_4G00560)-RELATED"/>
    <property type="match status" value="1"/>
</dbReference>
<evidence type="ECO:0000259" key="1">
    <source>
        <dbReference type="Pfam" id="PF01408"/>
    </source>
</evidence>
<name>A0A401NV51_SCYTO</name>
<evidence type="ECO:0000259" key="2">
    <source>
        <dbReference type="Pfam" id="PF02894"/>
    </source>
</evidence>
<organism evidence="3 4">
    <name type="scientific">Scyliorhinus torazame</name>
    <name type="common">Cloudy catshark</name>
    <name type="synonym">Catulus torazame</name>
    <dbReference type="NCBI Taxonomy" id="75743"/>
    <lineage>
        <taxon>Eukaryota</taxon>
        <taxon>Metazoa</taxon>
        <taxon>Chordata</taxon>
        <taxon>Craniata</taxon>
        <taxon>Vertebrata</taxon>
        <taxon>Chondrichthyes</taxon>
        <taxon>Elasmobranchii</taxon>
        <taxon>Galeomorphii</taxon>
        <taxon>Galeoidea</taxon>
        <taxon>Carcharhiniformes</taxon>
        <taxon>Scyliorhinidae</taxon>
        <taxon>Scyliorhinus</taxon>
    </lineage>
</organism>
<dbReference type="Gene3D" id="3.40.50.720">
    <property type="entry name" value="NAD(P)-binding Rossmann-like Domain"/>
    <property type="match status" value="1"/>
</dbReference>
<proteinExistence type="predicted"/>
<dbReference type="GO" id="GO:0000166">
    <property type="term" value="F:nucleotide binding"/>
    <property type="evidence" value="ECO:0007669"/>
    <property type="project" value="InterPro"/>
</dbReference>
<feature type="non-terminal residue" evidence="3">
    <location>
        <position position="1"/>
    </location>
</feature>
<feature type="domain" description="Gfo/Idh/MocA-like oxidoreductase C-terminal" evidence="2">
    <location>
        <begin position="144"/>
        <end position="406"/>
    </location>
</feature>
<dbReference type="InterPro" id="IPR051450">
    <property type="entry name" value="Gfo/Idh/MocA_Oxidoreductases"/>
</dbReference>
<dbReference type="SUPFAM" id="SSF55347">
    <property type="entry name" value="Glyceraldehyde-3-phosphate dehydrogenase-like, C-terminal domain"/>
    <property type="match status" value="1"/>
</dbReference>
<evidence type="ECO:0000313" key="3">
    <source>
        <dbReference type="EMBL" id="GCB64739.1"/>
    </source>
</evidence>
<reference evidence="3 4" key="1">
    <citation type="journal article" date="2018" name="Nat. Ecol. Evol.">
        <title>Shark genomes provide insights into elasmobranch evolution and the origin of vertebrates.</title>
        <authorList>
            <person name="Hara Y"/>
            <person name="Yamaguchi K"/>
            <person name="Onimaru K"/>
            <person name="Kadota M"/>
            <person name="Koyanagi M"/>
            <person name="Keeley SD"/>
            <person name="Tatsumi K"/>
            <person name="Tanaka K"/>
            <person name="Motone F"/>
            <person name="Kageyama Y"/>
            <person name="Nozu R"/>
            <person name="Adachi N"/>
            <person name="Nishimura O"/>
            <person name="Nakagawa R"/>
            <person name="Tanegashima C"/>
            <person name="Kiyatake I"/>
            <person name="Matsumoto R"/>
            <person name="Murakumo K"/>
            <person name="Nishida K"/>
            <person name="Terakita A"/>
            <person name="Kuratani S"/>
            <person name="Sato K"/>
            <person name="Hyodo S Kuraku.S."/>
        </authorList>
    </citation>
    <scope>NUCLEOTIDE SEQUENCE [LARGE SCALE GENOMIC DNA]</scope>
</reference>
<evidence type="ECO:0008006" key="5">
    <source>
        <dbReference type="Google" id="ProtNLM"/>
    </source>
</evidence>
<accession>A0A401NV51</accession>
<dbReference type="SUPFAM" id="SSF51735">
    <property type="entry name" value="NAD(P)-binding Rossmann-fold domains"/>
    <property type="match status" value="1"/>
</dbReference>
<dbReference type="OrthoDB" id="2129491at2759"/>
<dbReference type="PANTHER" id="PTHR43377">
    <property type="entry name" value="BILIVERDIN REDUCTASE A"/>
    <property type="match status" value="1"/>
</dbReference>
<dbReference type="EMBL" id="BFAA01002780">
    <property type="protein sequence ID" value="GCB64739.1"/>
    <property type="molecule type" value="Genomic_DNA"/>
</dbReference>
<dbReference type="AlphaFoldDB" id="A0A401NV51"/>
<dbReference type="InterPro" id="IPR000683">
    <property type="entry name" value="Gfo/Idh/MocA-like_OxRdtase_N"/>
</dbReference>
<dbReference type="InterPro" id="IPR004104">
    <property type="entry name" value="Gfo/Idh/MocA-like_OxRdtase_C"/>
</dbReference>
<comment type="caution">
    <text evidence="3">The sequence shown here is derived from an EMBL/GenBank/DDBJ whole genome shotgun (WGS) entry which is preliminary data.</text>
</comment>
<dbReference type="Gene3D" id="3.30.360.10">
    <property type="entry name" value="Dihydrodipicolinate Reductase, domain 2"/>
    <property type="match status" value="1"/>
</dbReference>
<gene>
    <name evidence="3" type="ORF">scyTo_0007581</name>
</gene>
<dbReference type="Proteomes" id="UP000288216">
    <property type="component" value="Unassembled WGS sequence"/>
</dbReference>
<sequence length="429" mass="47917">ALLPLKERSGPHEPDALSRLLQQPCLADFPERMKVVGVADCRLIARQNLQMKYSVQDCNVFNDWKDAAELDKFADAVIIATPDRHHKGPAVAFAKKGYHILLEKPMAVTVDDCKEIVAVCKKNNVILAVCHVLRYSPPILKVQELLCQGLIGDVVHIQHLEPVGFYHFAHSFVRGNWRNEQESTFSLMAKSCHDIDIINSLMFGKRCIKVSSFGSLSHFSKDNKPEGAADRCLDCAVEKCCPYSAKKLYLEGVKNGIKGWPISVICEGSVVDIESVTKALREGPYGRCVYECDNDVVTHQVVNMEFEEGVTAAFTMVAFTEKLATRKMTIYGTEGELSSEGRDPVTVFDFLTKTKTEYPLDYSSMKETHLGGHGGADYYLMDSFIQAIAENNPSLIRTGPEETLVSHLLVFDAERARRESRVVYCAHTE</sequence>
<dbReference type="InterPro" id="IPR036291">
    <property type="entry name" value="NAD(P)-bd_dom_sf"/>
</dbReference>
<evidence type="ECO:0000313" key="4">
    <source>
        <dbReference type="Proteomes" id="UP000288216"/>
    </source>
</evidence>
<dbReference type="Pfam" id="PF01408">
    <property type="entry name" value="GFO_IDH_MocA"/>
    <property type="match status" value="1"/>
</dbReference>
<dbReference type="Pfam" id="PF02894">
    <property type="entry name" value="GFO_IDH_MocA_C"/>
    <property type="match status" value="1"/>
</dbReference>
<protein>
    <recommendedName>
        <fullName evidence="5">Gfo/Idh/MocA-like oxidoreductase N-terminal domain-containing protein</fullName>
    </recommendedName>
</protein>
<keyword evidence="4" id="KW-1185">Reference proteome</keyword>
<dbReference type="STRING" id="75743.A0A401NV51"/>